<accession>A0ABV9VPQ1</accession>
<sequence length="125" mass="13198">MDPTVTTLHGIPTLILPAEGPAVGTELDAGDLVGAALEHGVDLLVVPAVRVAPEFWTLRTGVAGEILQKLVNYRLRLAVVGDITAPVEASTALRDLVRESNRRRDAWFLPDLAALDERLAAGAGA</sequence>
<dbReference type="InterPro" id="IPR025438">
    <property type="entry name" value="DUF4180"/>
</dbReference>
<reference evidence="3" key="1">
    <citation type="journal article" date="2019" name="Int. J. Syst. Evol. Microbiol.">
        <title>The Global Catalogue of Microorganisms (GCM) 10K type strain sequencing project: providing services to taxonomists for standard genome sequencing and annotation.</title>
        <authorList>
            <consortium name="The Broad Institute Genomics Platform"/>
            <consortium name="The Broad Institute Genome Sequencing Center for Infectious Disease"/>
            <person name="Wu L."/>
            <person name="Ma J."/>
        </authorList>
    </citation>
    <scope>NUCLEOTIDE SEQUENCE [LARGE SCALE GENOMIC DNA]</scope>
    <source>
        <strain evidence="3">CGMCC 4.7152</strain>
    </source>
</reference>
<name>A0ABV9VPQ1_9ACTN</name>
<dbReference type="Pfam" id="PF13788">
    <property type="entry name" value="DUF4180"/>
    <property type="match status" value="1"/>
</dbReference>
<keyword evidence="3" id="KW-1185">Reference proteome</keyword>
<dbReference type="RefSeq" id="WP_380113796.1">
    <property type="nucleotide sequence ID" value="NZ_JBHSIU010000010.1"/>
</dbReference>
<dbReference type="Proteomes" id="UP001595912">
    <property type="component" value="Unassembled WGS sequence"/>
</dbReference>
<feature type="domain" description="DUF4180" evidence="1">
    <location>
        <begin position="11"/>
        <end position="119"/>
    </location>
</feature>
<evidence type="ECO:0000313" key="3">
    <source>
        <dbReference type="Proteomes" id="UP001595912"/>
    </source>
</evidence>
<dbReference type="EMBL" id="JBHSIU010000010">
    <property type="protein sequence ID" value="MFC4997565.1"/>
    <property type="molecule type" value="Genomic_DNA"/>
</dbReference>
<comment type="caution">
    <text evidence="2">The sequence shown here is derived from an EMBL/GenBank/DDBJ whole genome shotgun (WGS) entry which is preliminary data.</text>
</comment>
<organism evidence="2 3">
    <name type="scientific">Dactylosporangium cerinum</name>
    <dbReference type="NCBI Taxonomy" id="1434730"/>
    <lineage>
        <taxon>Bacteria</taxon>
        <taxon>Bacillati</taxon>
        <taxon>Actinomycetota</taxon>
        <taxon>Actinomycetes</taxon>
        <taxon>Micromonosporales</taxon>
        <taxon>Micromonosporaceae</taxon>
        <taxon>Dactylosporangium</taxon>
    </lineage>
</organism>
<proteinExistence type="predicted"/>
<protein>
    <submittedName>
        <fullName evidence="2">DUF4180 domain-containing protein</fullName>
    </submittedName>
</protein>
<evidence type="ECO:0000259" key="1">
    <source>
        <dbReference type="Pfam" id="PF13788"/>
    </source>
</evidence>
<evidence type="ECO:0000313" key="2">
    <source>
        <dbReference type="EMBL" id="MFC4997565.1"/>
    </source>
</evidence>
<gene>
    <name evidence="2" type="ORF">ACFPIJ_06990</name>
</gene>